<dbReference type="GO" id="GO:0015074">
    <property type="term" value="P:DNA integration"/>
    <property type="evidence" value="ECO:0007669"/>
    <property type="project" value="InterPro"/>
</dbReference>
<dbReference type="SUPFAM" id="SSF53098">
    <property type="entry name" value="Ribonuclease H-like"/>
    <property type="match status" value="1"/>
</dbReference>
<name>A0A183F612_HELPZ</name>
<protein>
    <submittedName>
        <fullName evidence="4">Integrase catalytic domain-containing protein</fullName>
    </submittedName>
</protein>
<dbReference type="PANTHER" id="PTHR47331:SF2">
    <property type="match status" value="1"/>
</dbReference>
<dbReference type="WBParaSite" id="HPBE_0000160401-mRNA-1">
    <property type="protein sequence ID" value="HPBE_0000160401-mRNA-1"/>
    <property type="gene ID" value="HPBE_0000160401"/>
</dbReference>
<dbReference type="InterPro" id="IPR036397">
    <property type="entry name" value="RNaseH_sf"/>
</dbReference>
<dbReference type="AlphaFoldDB" id="A0A183F612"/>
<evidence type="ECO:0000313" key="3">
    <source>
        <dbReference type="Proteomes" id="UP000050761"/>
    </source>
</evidence>
<dbReference type="Gene3D" id="3.30.420.10">
    <property type="entry name" value="Ribonuclease H-like superfamily/Ribonuclease H"/>
    <property type="match status" value="1"/>
</dbReference>
<dbReference type="GO" id="GO:0003676">
    <property type="term" value="F:nucleic acid binding"/>
    <property type="evidence" value="ECO:0007669"/>
    <property type="project" value="InterPro"/>
</dbReference>
<sequence>MSTRAVLLEVVLYLATKEFLLAFRRFIARRGTPSIVYSDNSTTFRSAETAIASLIYSPTSWHSISSFCSTQKITWKFIIPLSPWKGGFYERLVGLFKSAYKKSIGRAILPLSQLQTVVTEVEATLNCRPMTPYRERETFVHIIRPIDFISPQITSGNYDTPTILQSDIKLARNKQGQLHSLHSSEMSY</sequence>
<dbReference type="Proteomes" id="UP000050761">
    <property type="component" value="Unassembled WGS sequence"/>
</dbReference>
<evidence type="ECO:0000313" key="4">
    <source>
        <dbReference type="WBParaSite" id="HPBE_0000160401-mRNA-1"/>
    </source>
</evidence>
<gene>
    <name evidence="2" type="ORF">HPBE_LOCUS1605</name>
</gene>
<reference evidence="4" key="2">
    <citation type="submission" date="2019-09" db="UniProtKB">
        <authorList>
            <consortium name="WormBaseParasite"/>
        </authorList>
    </citation>
    <scope>IDENTIFICATION</scope>
</reference>
<organism evidence="3 4">
    <name type="scientific">Heligmosomoides polygyrus</name>
    <name type="common">Parasitic roundworm</name>
    <dbReference type="NCBI Taxonomy" id="6339"/>
    <lineage>
        <taxon>Eukaryota</taxon>
        <taxon>Metazoa</taxon>
        <taxon>Ecdysozoa</taxon>
        <taxon>Nematoda</taxon>
        <taxon>Chromadorea</taxon>
        <taxon>Rhabditida</taxon>
        <taxon>Rhabditina</taxon>
        <taxon>Rhabditomorpha</taxon>
        <taxon>Strongyloidea</taxon>
        <taxon>Heligmosomidae</taxon>
        <taxon>Heligmosomoides</taxon>
    </lineage>
</organism>
<evidence type="ECO:0000313" key="2">
    <source>
        <dbReference type="EMBL" id="VDO20183.1"/>
    </source>
</evidence>
<evidence type="ECO:0000259" key="1">
    <source>
        <dbReference type="PROSITE" id="PS50994"/>
    </source>
</evidence>
<reference evidence="2 3" key="1">
    <citation type="submission" date="2018-11" db="EMBL/GenBank/DDBJ databases">
        <authorList>
            <consortium name="Pathogen Informatics"/>
        </authorList>
    </citation>
    <scope>NUCLEOTIDE SEQUENCE [LARGE SCALE GENOMIC DNA]</scope>
</reference>
<accession>A0A3P7UH46</accession>
<dbReference type="OrthoDB" id="5870116at2759"/>
<accession>A0A183F612</accession>
<dbReference type="PROSITE" id="PS50994">
    <property type="entry name" value="INTEGRASE"/>
    <property type="match status" value="1"/>
</dbReference>
<dbReference type="InterPro" id="IPR012337">
    <property type="entry name" value="RNaseH-like_sf"/>
</dbReference>
<keyword evidence="3" id="KW-1185">Reference proteome</keyword>
<dbReference type="InterPro" id="IPR001584">
    <property type="entry name" value="Integrase_cat-core"/>
</dbReference>
<proteinExistence type="predicted"/>
<feature type="domain" description="Integrase catalytic" evidence="1">
    <location>
        <begin position="1"/>
        <end position="153"/>
    </location>
</feature>
<dbReference type="EMBL" id="UZAH01001849">
    <property type="protein sequence ID" value="VDO20183.1"/>
    <property type="molecule type" value="Genomic_DNA"/>
</dbReference>
<dbReference type="PANTHER" id="PTHR47331">
    <property type="entry name" value="PHD-TYPE DOMAIN-CONTAINING PROTEIN"/>
    <property type="match status" value="1"/>
</dbReference>